<feature type="transmembrane region" description="Helical" evidence="10">
    <location>
        <begin position="149"/>
        <end position="171"/>
    </location>
</feature>
<dbReference type="InterPro" id="IPR038770">
    <property type="entry name" value="Na+/solute_symporter_sf"/>
</dbReference>
<keyword evidence="5 10" id="KW-1133">Transmembrane helix</keyword>
<sequence length="419" mass="44558">MDDHRFFLELVAVLVSARLFAAVAVKAGAPAVIGELVAGVILGPSLLGWLEAGEILRLLAEIGVTLLLFEVGLETDVARLVRTGGKAVTVAVAGLLLPLGLGFALAYWVFGTSFLVALLVGGTLTATSTGITVRALSELGLQKSPEAQIVIGAAVVDDVLGVLLLVLVHQFATEGAVHWTDTARVFVFLVGFFAFAPFIAHPLTWAIRRLDEMGRIPGLVPTVIAALVFFFAWLATLVGAPAILGGLAAGLSLSRRFFLPLGVVPRMDRDFAHKVEGQMKPIIHLFTPFFFVVVGLSLDLSLVRWDEPFVWTFSACLLVAAVLGKMIGPLLIPAPWPSRVLIGTAMVPRGEVGLIFAELGRGAGVFTSDVYAVMVFVIALTTLLPLFLFRWLHARALRGEEALLALDVATPAAAGNDKE</sequence>
<reference evidence="12 13" key="1">
    <citation type="submission" date="2015-12" db="EMBL/GenBank/DDBJ databases">
        <title>Genome sequence of Oceanibaculum pacificum MCCC 1A02656.</title>
        <authorList>
            <person name="Lu L."/>
            <person name="Lai Q."/>
            <person name="Shao Z."/>
            <person name="Qian P."/>
        </authorList>
    </citation>
    <scope>NUCLEOTIDE SEQUENCE [LARGE SCALE GENOMIC DNA]</scope>
    <source>
        <strain evidence="12 13">MCCC 1A02656</strain>
    </source>
</reference>
<keyword evidence="13" id="KW-1185">Reference proteome</keyword>
<comment type="subcellular location">
    <subcellularLocation>
        <location evidence="1">Membrane</location>
        <topology evidence="1">Multi-pass membrane protein</topology>
    </subcellularLocation>
</comment>
<feature type="transmembrane region" description="Helical" evidence="10">
    <location>
        <begin position="309"/>
        <end position="328"/>
    </location>
</feature>
<dbReference type="Proteomes" id="UP000076400">
    <property type="component" value="Unassembled WGS sequence"/>
</dbReference>
<evidence type="ECO:0000256" key="4">
    <source>
        <dbReference type="ARBA" id="ARBA00022692"/>
    </source>
</evidence>
<dbReference type="Pfam" id="PF00999">
    <property type="entry name" value="Na_H_Exchanger"/>
    <property type="match status" value="1"/>
</dbReference>
<name>A0A154W1G6_9PROT</name>
<keyword evidence="9" id="KW-0739">Sodium transport</keyword>
<proteinExistence type="predicted"/>
<feature type="transmembrane region" description="Helical" evidence="10">
    <location>
        <begin position="183"/>
        <end position="204"/>
    </location>
</feature>
<dbReference type="PANTHER" id="PTHR43562:SF3">
    <property type="entry name" value="SODIUM ION_PROTON EXCHANGER (EUROFUNG)"/>
    <property type="match status" value="1"/>
</dbReference>
<dbReference type="STRING" id="580166.AUP43_02115"/>
<organism evidence="12 13">
    <name type="scientific">Oceanibaculum pacificum</name>
    <dbReference type="NCBI Taxonomy" id="580166"/>
    <lineage>
        <taxon>Bacteria</taxon>
        <taxon>Pseudomonadati</taxon>
        <taxon>Pseudomonadota</taxon>
        <taxon>Alphaproteobacteria</taxon>
        <taxon>Rhodospirillales</taxon>
        <taxon>Oceanibaculaceae</taxon>
        <taxon>Oceanibaculum</taxon>
    </lineage>
</organism>
<keyword evidence="4 10" id="KW-0812">Transmembrane</keyword>
<dbReference type="EMBL" id="LPXN01000116">
    <property type="protein sequence ID" value="KZD07340.1"/>
    <property type="molecule type" value="Genomic_DNA"/>
</dbReference>
<keyword evidence="2" id="KW-0813">Transport</keyword>
<feature type="transmembrane region" description="Helical" evidence="10">
    <location>
        <begin position="6"/>
        <end position="25"/>
    </location>
</feature>
<evidence type="ECO:0000256" key="7">
    <source>
        <dbReference type="ARBA" id="ARBA00023065"/>
    </source>
</evidence>
<keyword evidence="3" id="KW-0050">Antiport</keyword>
<evidence type="ECO:0000256" key="8">
    <source>
        <dbReference type="ARBA" id="ARBA00023136"/>
    </source>
</evidence>
<feature type="transmembrane region" description="Helical" evidence="10">
    <location>
        <begin position="282"/>
        <end position="303"/>
    </location>
</feature>
<feature type="transmembrane region" description="Helical" evidence="10">
    <location>
        <begin position="32"/>
        <end position="49"/>
    </location>
</feature>
<dbReference type="RefSeq" id="WP_084462753.1">
    <property type="nucleotide sequence ID" value="NZ_LPXN01000116.1"/>
</dbReference>
<dbReference type="GO" id="GO:1902600">
    <property type="term" value="P:proton transmembrane transport"/>
    <property type="evidence" value="ECO:0007669"/>
    <property type="project" value="InterPro"/>
</dbReference>
<keyword evidence="8 10" id="KW-0472">Membrane</keyword>
<dbReference type="GO" id="GO:0006814">
    <property type="term" value="P:sodium ion transport"/>
    <property type="evidence" value="ECO:0007669"/>
    <property type="project" value="UniProtKB-KW"/>
</dbReference>
<evidence type="ECO:0000256" key="1">
    <source>
        <dbReference type="ARBA" id="ARBA00004141"/>
    </source>
</evidence>
<feature type="domain" description="Cation/H+ exchanger transmembrane" evidence="11">
    <location>
        <begin position="16"/>
        <end position="388"/>
    </location>
</feature>
<feature type="transmembrane region" description="Helical" evidence="10">
    <location>
        <begin position="114"/>
        <end position="137"/>
    </location>
</feature>
<dbReference type="PANTHER" id="PTHR43562">
    <property type="entry name" value="NAPA-TYPE SODIUM/HYDROGEN ANTIPORTER"/>
    <property type="match status" value="1"/>
</dbReference>
<dbReference type="OrthoDB" id="9793589at2"/>
<evidence type="ECO:0000313" key="12">
    <source>
        <dbReference type="EMBL" id="KZD07340.1"/>
    </source>
</evidence>
<dbReference type="Gene3D" id="1.20.1530.20">
    <property type="match status" value="1"/>
</dbReference>
<evidence type="ECO:0000256" key="9">
    <source>
        <dbReference type="ARBA" id="ARBA00023201"/>
    </source>
</evidence>
<comment type="caution">
    <text evidence="12">The sequence shown here is derived from an EMBL/GenBank/DDBJ whole genome shotgun (WGS) entry which is preliminary data.</text>
</comment>
<evidence type="ECO:0000256" key="6">
    <source>
        <dbReference type="ARBA" id="ARBA00023053"/>
    </source>
</evidence>
<feature type="transmembrane region" description="Helical" evidence="10">
    <location>
        <begin position="85"/>
        <end position="108"/>
    </location>
</feature>
<evidence type="ECO:0000256" key="3">
    <source>
        <dbReference type="ARBA" id="ARBA00022449"/>
    </source>
</evidence>
<keyword evidence="6" id="KW-0915">Sodium</keyword>
<evidence type="ECO:0000256" key="10">
    <source>
        <dbReference type="SAM" id="Phobius"/>
    </source>
</evidence>
<evidence type="ECO:0000256" key="5">
    <source>
        <dbReference type="ARBA" id="ARBA00022989"/>
    </source>
</evidence>
<keyword evidence="7" id="KW-0406">Ion transport</keyword>
<dbReference type="InterPro" id="IPR006153">
    <property type="entry name" value="Cation/H_exchanger_TM"/>
</dbReference>
<gene>
    <name evidence="12" type="ORF">AUP43_02115</name>
</gene>
<protein>
    <submittedName>
        <fullName evidence="12">Sodium:proton antiporter</fullName>
    </submittedName>
</protein>
<dbReference type="AlphaFoldDB" id="A0A154W1G6"/>
<accession>A0A154W1G6</accession>
<feature type="transmembrane region" description="Helical" evidence="10">
    <location>
        <begin position="371"/>
        <end position="389"/>
    </location>
</feature>
<evidence type="ECO:0000313" key="13">
    <source>
        <dbReference type="Proteomes" id="UP000076400"/>
    </source>
</evidence>
<evidence type="ECO:0000259" key="11">
    <source>
        <dbReference type="Pfam" id="PF00999"/>
    </source>
</evidence>
<dbReference type="GO" id="GO:0016020">
    <property type="term" value="C:membrane"/>
    <property type="evidence" value="ECO:0007669"/>
    <property type="project" value="UniProtKB-SubCell"/>
</dbReference>
<dbReference type="GO" id="GO:0015297">
    <property type="term" value="F:antiporter activity"/>
    <property type="evidence" value="ECO:0007669"/>
    <property type="project" value="UniProtKB-KW"/>
</dbReference>
<evidence type="ECO:0000256" key="2">
    <source>
        <dbReference type="ARBA" id="ARBA00022448"/>
    </source>
</evidence>